<sequence>MYACGWGSSGVPEPQRIYSIVGERSAICTLEVRLEDCMHKARSFATVMLAIAILAMGGGALQPTQPQSL</sequence>
<name>A0ABM8B5Q2_9BIFI</name>
<keyword evidence="3" id="KW-1185">Reference proteome</keyword>
<evidence type="ECO:0000313" key="2">
    <source>
        <dbReference type="EMBL" id="BDR52166.1"/>
    </source>
</evidence>
<keyword evidence="1" id="KW-0812">Transmembrane</keyword>
<keyword evidence="1" id="KW-0472">Membrane</keyword>
<evidence type="ECO:0000256" key="1">
    <source>
        <dbReference type="SAM" id="Phobius"/>
    </source>
</evidence>
<gene>
    <name evidence="2" type="ORF">KIM372_00730</name>
</gene>
<evidence type="ECO:0000313" key="3">
    <source>
        <dbReference type="Proteomes" id="UP001321766"/>
    </source>
</evidence>
<organism evidence="2 3">
    <name type="scientific">Bombiscardovia nodaiensis</name>
    <dbReference type="NCBI Taxonomy" id="2932181"/>
    <lineage>
        <taxon>Bacteria</taxon>
        <taxon>Bacillati</taxon>
        <taxon>Actinomycetota</taxon>
        <taxon>Actinomycetes</taxon>
        <taxon>Bifidobacteriales</taxon>
        <taxon>Bifidobacteriaceae</taxon>
        <taxon>Bombiscardovia</taxon>
    </lineage>
</organism>
<proteinExistence type="predicted"/>
<accession>A0ABM8B5Q2</accession>
<keyword evidence="1" id="KW-1133">Transmembrane helix</keyword>
<dbReference type="Proteomes" id="UP001321766">
    <property type="component" value="Chromosome"/>
</dbReference>
<dbReference type="EMBL" id="AP026798">
    <property type="protein sequence ID" value="BDR52166.1"/>
    <property type="molecule type" value="Genomic_DNA"/>
</dbReference>
<protein>
    <submittedName>
        <fullName evidence="2">Uncharacterized protein</fullName>
    </submittedName>
</protein>
<feature type="transmembrane region" description="Helical" evidence="1">
    <location>
        <begin position="43"/>
        <end position="61"/>
    </location>
</feature>
<reference evidence="2 3" key="1">
    <citation type="journal article" date="2023" name="Microbiol. Spectr.">
        <title>Symbiosis of Carpenter Bees with Uncharacterized Lactic Acid Bacteria Showing NAD Auxotrophy.</title>
        <authorList>
            <person name="Kawasaki S."/>
            <person name="Ozawa K."/>
            <person name="Mori T."/>
            <person name="Yamamoto A."/>
            <person name="Ito M."/>
            <person name="Ohkuma M."/>
            <person name="Sakamoto M."/>
            <person name="Matsutani M."/>
        </authorList>
    </citation>
    <scope>NUCLEOTIDE SEQUENCE [LARGE SCALE GENOMIC DNA]</scope>
    <source>
        <strain evidence="2 3">Kim37-2</strain>
    </source>
</reference>